<reference evidence="1 2" key="1">
    <citation type="submission" date="2019-01" db="EMBL/GenBank/DDBJ databases">
        <title>Genomes sequencing and comparative genomics of infectious freshwater microsporidia, Cucumispora dikerogammari and Thelohania contejeani.</title>
        <authorList>
            <person name="Cormier A."/>
            <person name="Giraud I."/>
            <person name="Wattier R."/>
            <person name="Teixeira M."/>
            <person name="Grandjean F."/>
            <person name="Rigaud T."/>
            <person name="Cordaux R."/>
        </authorList>
    </citation>
    <scope>NUCLEOTIDE SEQUENCE [LARGE SCALE GENOMIC DNA]</scope>
    <source>
        <strain evidence="1">T1</strain>
        <tissue evidence="1">Spores</tissue>
    </source>
</reference>
<dbReference type="Proteomes" id="UP001516464">
    <property type="component" value="Unassembled WGS sequence"/>
</dbReference>
<dbReference type="EMBL" id="SBIQ01000001">
    <property type="protein sequence ID" value="KAF7684804.1"/>
    <property type="molecule type" value="Genomic_DNA"/>
</dbReference>
<accession>A0ABQ7I380</accession>
<evidence type="ECO:0000313" key="2">
    <source>
        <dbReference type="Proteomes" id="UP001516464"/>
    </source>
</evidence>
<evidence type="ECO:0000313" key="1">
    <source>
        <dbReference type="EMBL" id="KAF7684804.1"/>
    </source>
</evidence>
<keyword evidence="2" id="KW-1185">Reference proteome</keyword>
<sequence>MYLEVRINKLIKTNQIERLFTFTTKPYLFIYEQEEGAVVYKIVYKNISEFVMAIQLDGAKLIDFIKINFKTDRKFNKPKPSYKLDDECNCLIIKANPQINIDLLADIFPEKIIFFYEMKEKEIFILEFEKNYFFKNVLGDGRKIIRGIELEAYYYMDYLDELFLF</sequence>
<name>A0ABQ7I380_9MICR</name>
<comment type="caution">
    <text evidence="1">The sequence shown here is derived from an EMBL/GenBank/DDBJ whole genome shotgun (WGS) entry which is preliminary data.</text>
</comment>
<gene>
    <name evidence="1" type="ORF">TCON_0026</name>
</gene>
<protein>
    <submittedName>
        <fullName evidence="1">Uncharacterized protein</fullName>
    </submittedName>
</protein>
<proteinExistence type="predicted"/>
<organism evidence="1 2">
    <name type="scientific">Astathelohania contejeani</name>
    <dbReference type="NCBI Taxonomy" id="164912"/>
    <lineage>
        <taxon>Eukaryota</taxon>
        <taxon>Fungi</taxon>
        <taxon>Fungi incertae sedis</taxon>
        <taxon>Microsporidia</taxon>
        <taxon>Astathelohaniidae</taxon>
        <taxon>Astathelohania</taxon>
    </lineage>
</organism>